<name>A0ABU5T2C8_9MICC</name>
<accession>A0ABU5T2C8</accession>
<feature type="transmembrane region" description="Helical" evidence="2">
    <location>
        <begin position="113"/>
        <end position="132"/>
    </location>
</feature>
<feature type="transmembrane region" description="Helical" evidence="2">
    <location>
        <begin position="40"/>
        <end position="60"/>
    </location>
</feature>
<keyword evidence="2" id="KW-1133">Transmembrane helix</keyword>
<dbReference type="Proteomes" id="UP001304769">
    <property type="component" value="Unassembled WGS sequence"/>
</dbReference>
<sequence length="488" mass="49090">MSDSRLGPARAESAAPGPGNEPPKQPVNQAVLGPFTVRDLAVFAGVLVTFIGSLLPMMILNTPYGYPNLWNAAGLYYLGIGVLVPLALAGLFVWRRLAPAASIRIGSLSLDQFASVVAVLSATFFFLLAVTTASLGGIIGFLGGAILVAATVFARFIPALAGDFEGRAEVPAHVVARDAVAPVPKPKPQPAAASQAQPGHPQPSAAQPVSPQTSAAGAPWAGSFEHDDAGAREGGDGTPAFGAGVSAAGAAAAAAGFAGATAAGAGVAAIAAGALAAGEGGTRPEEAEQAEHTDAVGTPFEADETPAEEPQALVPGFEPEPDVTSTAEPEMTSAAESDARAALAEPDVTSAAEPATAVVIPGDADGEAYGAPGPESPAGADFGHTRLMPAAAATAPESREPEASAAVDRSAGLEATQRDEEPEPAYDAFWFAVSESRTAVDPQSGLPVFTLDPGQWILALQDRGSEFLVQSQDGRVGVLRDLSGIERG</sequence>
<evidence type="ECO:0000256" key="2">
    <source>
        <dbReference type="SAM" id="Phobius"/>
    </source>
</evidence>
<feature type="region of interest" description="Disordered" evidence="1">
    <location>
        <begin position="183"/>
        <end position="237"/>
    </location>
</feature>
<feature type="transmembrane region" description="Helical" evidence="2">
    <location>
        <begin position="138"/>
        <end position="157"/>
    </location>
</feature>
<protein>
    <submittedName>
        <fullName evidence="3">Uncharacterized protein</fullName>
    </submittedName>
</protein>
<feature type="region of interest" description="Disordered" evidence="1">
    <location>
        <begin position="1"/>
        <end position="25"/>
    </location>
</feature>
<comment type="caution">
    <text evidence="3">The sequence shown here is derived from an EMBL/GenBank/DDBJ whole genome shotgun (WGS) entry which is preliminary data.</text>
</comment>
<feature type="region of interest" description="Disordered" evidence="1">
    <location>
        <begin position="300"/>
        <end position="423"/>
    </location>
</feature>
<organism evidence="3 4">
    <name type="scientific">Sinomonas terricola</name>
    <dbReference type="NCBI Taxonomy" id="3110330"/>
    <lineage>
        <taxon>Bacteria</taxon>
        <taxon>Bacillati</taxon>
        <taxon>Actinomycetota</taxon>
        <taxon>Actinomycetes</taxon>
        <taxon>Micrococcales</taxon>
        <taxon>Micrococcaceae</taxon>
        <taxon>Sinomonas</taxon>
    </lineage>
</organism>
<feature type="compositionally biased region" description="Basic and acidic residues" evidence="1">
    <location>
        <begin position="224"/>
        <end position="235"/>
    </location>
</feature>
<keyword evidence="2" id="KW-0812">Transmembrane</keyword>
<dbReference type="EMBL" id="JAYGGQ010000001">
    <property type="protein sequence ID" value="MEA5453805.1"/>
    <property type="molecule type" value="Genomic_DNA"/>
</dbReference>
<keyword evidence="4" id="KW-1185">Reference proteome</keyword>
<keyword evidence="2" id="KW-0472">Membrane</keyword>
<evidence type="ECO:0000313" key="3">
    <source>
        <dbReference type="EMBL" id="MEA5453805.1"/>
    </source>
</evidence>
<proteinExistence type="predicted"/>
<evidence type="ECO:0000256" key="1">
    <source>
        <dbReference type="SAM" id="MobiDB-lite"/>
    </source>
</evidence>
<feature type="compositionally biased region" description="Low complexity" evidence="1">
    <location>
        <begin position="333"/>
        <end position="345"/>
    </location>
</feature>
<feature type="transmembrane region" description="Helical" evidence="2">
    <location>
        <begin position="72"/>
        <end position="93"/>
    </location>
</feature>
<feature type="compositionally biased region" description="Low complexity" evidence="1">
    <location>
        <begin position="190"/>
        <end position="216"/>
    </location>
</feature>
<gene>
    <name evidence="3" type="ORF">SPF06_03630</name>
</gene>
<dbReference type="RefSeq" id="WP_323277556.1">
    <property type="nucleotide sequence ID" value="NZ_JAYGGQ010000001.1"/>
</dbReference>
<reference evidence="3 4" key="1">
    <citation type="submission" date="2023-12" db="EMBL/GenBank/DDBJ databases">
        <title>Sinomonas terricola sp. nov, isolated from litchi orchard soil in Guangdong, PR China.</title>
        <authorList>
            <person name="Jiaxin W."/>
            <person name="Yang Z."/>
            <person name="Honghui Z."/>
        </authorList>
    </citation>
    <scope>NUCLEOTIDE SEQUENCE [LARGE SCALE GENOMIC DNA]</scope>
    <source>
        <strain evidence="3 4">JGH33</strain>
    </source>
</reference>
<evidence type="ECO:0000313" key="4">
    <source>
        <dbReference type="Proteomes" id="UP001304769"/>
    </source>
</evidence>